<evidence type="ECO:0000313" key="4">
    <source>
        <dbReference type="Proteomes" id="UP000785200"/>
    </source>
</evidence>
<proteinExistence type="predicted"/>
<dbReference type="EMBL" id="VNKQ01000003">
    <property type="protein sequence ID" value="KAG0652356.1"/>
    <property type="molecule type" value="Genomic_DNA"/>
</dbReference>
<gene>
    <name evidence="3" type="ORF">D0Z07_1180</name>
</gene>
<feature type="region of interest" description="Disordered" evidence="2">
    <location>
        <begin position="164"/>
        <end position="194"/>
    </location>
</feature>
<evidence type="ECO:0000256" key="2">
    <source>
        <dbReference type="SAM" id="MobiDB-lite"/>
    </source>
</evidence>
<feature type="compositionally biased region" description="Basic and acidic residues" evidence="2">
    <location>
        <begin position="164"/>
        <end position="180"/>
    </location>
</feature>
<feature type="compositionally biased region" description="Low complexity" evidence="2">
    <location>
        <begin position="829"/>
        <end position="840"/>
    </location>
</feature>
<feature type="compositionally biased region" description="Low complexity" evidence="2">
    <location>
        <begin position="579"/>
        <end position="591"/>
    </location>
</feature>
<feature type="region of interest" description="Disordered" evidence="2">
    <location>
        <begin position="1"/>
        <end position="35"/>
    </location>
</feature>
<reference evidence="3" key="1">
    <citation type="submission" date="2019-07" db="EMBL/GenBank/DDBJ databases">
        <title>Hyphodiscus hymeniophilus genome sequencing and assembly.</title>
        <authorList>
            <person name="Kramer G."/>
            <person name="Nodwell J."/>
        </authorList>
    </citation>
    <scope>NUCLEOTIDE SEQUENCE</scope>
    <source>
        <strain evidence="3">ATCC 34498</strain>
    </source>
</reference>
<accession>A0A9P6VPR5</accession>
<feature type="compositionally biased region" description="Basic residues" evidence="2">
    <location>
        <begin position="693"/>
        <end position="702"/>
    </location>
</feature>
<feature type="compositionally biased region" description="Basic and acidic residues" evidence="2">
    <location>
        <begin position="856"/>
        <end position="866"/>
    </location>
</feature>
<dbReference type="Proteomes" id="UP000785200">
    <property type="component" value="Unassembled WGS sequence"/>
</dbReference>
<name>A0A9P6VPR5_9HELO</name>
<keyword evidence="4" id="KW-1185">Reference proteome</keyword>
<protein>
    <submittedName>
        <fullName evidence="3">Uncharacterized protein</fullName>
    </submittedName>
</protein>
<feature type="compositionally biased region" description="Polar residues" evidence="2">
    <location>
        <begin position="343"/>
        <end position="361"/>
    </location>
</feature>
<feature type="region of interest" description="Disordered" evidence="2">
    <location>
        <begin position="339"/>
        <end position="361"/>
    </location>
</feature>
<keyword evidence="1" id="KW-0175">Coiled coil</keyword>
<feature type="compositionally biased region" description="Polar residues" evidence="2">
    <location>
        <begin position="602"/>
        <end position="613"/>
    </location>
</feature>
<feature type="compositionally biased region" description="Pro residues" evidence="2">
    <location>
        <begin position="626"/>
        <end position="636"/>
    </location>
</feature>
<feature type="region of interest" description="Disordered" evidence="2">
    <location>
        <begin position="578"/>
        <end position="866"/>
    </location>
</feature>
<comment type="caution">
    <text evidence="3">The sequence shown here is derived from an EMBL/GenBank/DDBJ whole genome shotgun (WGS) entry which is preliminary data.</text>
</comment>
<feature type="region of interest" description="Disordered" evidence="2">
    <location>
        <begin position="59"/>
        <end position="81"/>
    </location>
</feature>
<evidence type="ECO:0000256" key="1">
    <source>
        <dbReference type="SAM" id="Coils"/>
    </source>
</evidence>
<feature type="compositionally biased region" description="Polar residues" evidence="2">
    <location>
        <begin position="1"/>
        <end position="16"/>
    </location>
</feature>
<evidence type="ECO:0000313" key="3">
    <source>
        <dbReference type="EMBL" id="KAG0652356.1"/>
    </source>
</evidence>
<feature type="compositionally biased region" description="Acidic residues" evidence="2">
    <location>
        <begin position="757"/>
        <end position="771"/>
    </location>
</feature>
<organism evidence="3 4">
    <name type="scientific">Hyphodiscus hymeniophilus</name>
    <dbReference type="NCBI Taxonomy" id="353542"/>
    <lineage>
        <taxon>Eukaryota</taxon>
        <taxon>Fungi</taxon>
        <taxon>Dikarya</taxon>
        <taxon>Ascomycota</taxon>
        <taxon>Pezizomycotina</taxon>
        <taxon>Leotiomycetes</taxon>
        <taxon>Helotiales</taxon>
        <taxon>Hyphodiscaceae</taxon>
        <taxon>Hyphodiscus</taxon>
    </lineage>
</organism>
<feature type="coiled-coil region" evidence="1">
    <location>
        <begin position="236"/>
        <end position="263"/>
    </location>
</feature>
<dbReference type="OrthoDB" id="5427134at2759"/>
<sequence>MSSDPRQPMNRQSPAQQDHEMQDMQPEVGRPMKVDSFADTVQWSRFVKSGSSLESLPAIPSQCLLPSDDDSRASSSQPGNMRPFAGLGLNTLSHIPRASSSGFMGQLLPGNERRMQLYEDSAGKQYLQSLTELATPSLQLSQDLDVGAAIGNNIAKVQNALQRISEERSQDSGTGKEHSKTISQGIQTREAHHEEIDEKFLPRIRSIIADYPIKIQNYEHRLDALENASFSHSFNDGDLDNRVEDLETRVDELEKARQAQSEAGSFAGRRHLEESIDSRMSNTSSALIAAAIDGIDYGRIEALETQISELQSVAHPSHARPWEFEVVFLPYGSRLNGIWSSRHPPSQKSRMNSTSGEETQTQHNSVAAALATHDESVSWQFAMKQFGDEQDAWLMPRVCGLRSRIAERLRSRGLVKRLQITGPDAGDFQAAMLAAFGDLTRMLANDPYSHHSRTRQNVPGPLSMYHGLNNSWVPLRKLHKDDNLRFLNTTEMVTPALWSPHFLSSSVATRLRGTRRLYVTQSDGYVQNLGARSAEWTWQKLRQLPRVYPDVPSIGHTPEADAHEPCWEFDAQLDPPPSIHSSFASHHSSLSIRPSRQEQEAEPSSPSDHFSSQAASPMLSTTPTSLAPPPAQPPSPLKERHPFRPLHTRTVSMPSLVPIKSSPSMPKRRITSFDNEIEHDSHSSPVRTLPAPLKRRRTRSPSRLRDTPRYSVEPPSPFTFADDMVERNKRGTTPFAYATPHSNAPYIEAPRNFRGDSDEEGSATDEVDVDEGYDRHALSDYDSDEGSDVPHQPDEDVWEGVQDDESKNALGKTTGLRHGDDDDDDDMASEASSSPSEYPSRQPEAFYSETKAGFRIHVDEEVQDGH</sequence>
<feature type="compositionally biased region" description="Low complexity" evidence="2">
    <location>
        <begin position="614"/>
        <end position="625"/>
    </location>
</feature>
<dbReference type="AlphaFoldDB" id="A0A9P6VPR5"/>